<dbReference type="AlphaFoldDB" id="C7NKR1"/>
<accession>C7NKR1</accession>
<dbReference type="Proteomes" id="UP000006666">
    <property type="component" value="Chromosome"/>
</dbReference>
<dbReference type="RefSeq" id="WP_012801965.1">
    <property type="nucleotide sequence ID" value="NC_013169.1"/>
</dbReference>
<dbReference type="GO" id="GO:0008483">
    <property type="term" value="F:transaminase activity"/>
    <property type="evidence" value="ECO:0007669"/>
    <property type="project" value="UniProtKB-KW"/>
</dbReference>
<dbReference type="Gene3D" id="3.20.10.10">
    <property type="entry name" value="D-amino Acid Aminotransferase, subunit A, domain 2"/>
    <property type="match status" value="1"/>
</dbReference>
<dbReference type="InterPro" id="IPR036038">
    <property type="entry name" value="Aminotransferase-like"/>
</dbReference>
<sequence>MTQWAATGTAAEPEVPTEAVVVTAWRHTDGRWPGRARHLARTVEGCERLWPQWPDWQERVERATEVLPEEIDTGDWFPRLEARSDGIVVLVRPAPPRRPTTRLWTAPGADARRHPAVKGPDLHQLSGLRDRARGAGADDAVLCTPTGTVLEAAHGTLVWWSGERLASPSVAGRLASVTEQRLRELAARRGVQWVVEELAPTDLAGREVWLVSALHGITQVTSWRDGATELVLAPTARAQGWHDALASMP</sequence>
<gene>
    <name evidence="1" type="ordered locus">Ksed_04770</name>
</gene>
<dbReference type="eggNOG" id="COG0115">
    <property type="taxonomic scope" value="Bacteria"/>
</dbReference>
<keyword evidence="1" id="KW-0808">Transferase</keyword>
<evidence type="ECO:0000313" key="2">
    <source>
        <dbReference type="Proteomes" id="UP000006666"/>
    </source>
</evidence>
<dbReference type="GO" id="GO:0016829">
    <property type="term" value="F:lyase activity"/>
    <property type="evidence" value="ECO:0007669"/>
    <property type="project" value="UniProtKB-KW"/>
</dbReference>
<protein>
    <submittedName>
        <fullName evidence="1">Branched-chain amino acid aminotransferase/4-amino-4-deoxychorismate lyase</fullName>
    </submittedName>
</protein>
<dbReference type="HOGENOM" id="CLU_064284_0_0_11"/>
<dbReference type="STRING" id="478801.Ksed_04770"/>
<keyword evidence="1" id="KW-0456">Lyase</keyword>
<dbReference type="SUPFAM" id="SSF56752">
    <property type="entry name" value="D-aminoacid aminotransferase-like PLP-dependent enzymes"/>
    <property type="match status" value="1"/>
</dbReference>
<name>C7NKR1_KYTSD</name>
<dbReference type="EMBL" id="CP001686">
    <property type="protein sequence ID" value="ACV05547.1"/>
    <property type="molecule type" value="Genomic_DNA"/>
</dbReference>
<reference evidence="1 2" key="1">
    <citation type="journal article" date="2009" name="Stand. Genomic Sci.">
        <title>Complete genome sequence of Kytococcus sedentarius type strain (541).</title>
        <authorList>
            <person name="Sims D."/>
            <person name="Brettin T."/>
            <person name="Detter J.C."/>
            <person name="Han C."/>
            <person name="Lapidus A."/>
            <person name="Copeland A."/>
            <person name="Glavina Del Rio T."/>
            <person name="Nolan M."/>
            <person name="Chen F."/>
            <person name="Lucas S."/>
            <person name="Tice H."/>
            <person name="Cheng J.F."/>
            <person name="Bruce D."/>
            <person name="Goodwin L."/>
            <person name="Pitluck S."/>
            <person name="Ovchinnikova G."/>
            <person name="Pati A."/>
            <person name="Ivanova N."/>
            <person name="Mavrommatis K."/>
            <person name="Chen A."/>
            <person name="Palaniappan K."/>
            <person name="D'haeseleer P."/>
            <person name="Chain P."/>
            <person name="Bristow J."/>
            <person name="Eisen J.A."/>
            <person name="Markowitz V."/>
            <person name="Hugenholtz P."/>
            <person name="Schneider S."/>
            <person name="Goker M."/>
            <person name="Pukall R."/>
            <person name="Kyrpides N.C."/>
            <person name="Klenk H.P."/>
        </authorList>
    </citation>
    <scope>NUCLEOTIDE SEQUENCE [LARGE SCALE GENOMIC DNA]</scope>
    <source>
        <strain evidence="2">ATCC 14392 / DSM 20547 / JCM 11482 / CCUG 33030 / NBRC 15357 / NCTC 11040 / CCM 314 / 541</strain>
    </source>
</reference>
<organism evidence="1 2">
    <name type="scientific">Kytococcus sedentarius (strain ATCC 14392 / DSM 20547 / JCM 11482 / CCUG 33030 / NBRC 15357 / NCTC 11040 / CCM 314 / 541)</name>
    <name type="common">Micrococcus sedentarius</name>
    <dbReference type="NCBI Taxonomy" id="478801"/>
    <lineage>
        <taxon>Bacteria</taxon>
        <taxon>Bacillati</taxon>
        <taxon>Actinomycetota</taxon>
        <taxon>Actinomycetes</taxon>
        <taxon>Micrococcales</taxon>
        <taxon>Kytococcaceae</taxon>
        <taxon>Kytococcus</taxon>
    </lineage>
</organism>
<dbReference type="KEGG" id="kse:Ksed_04770"/>
<keyword evidence="2" id="KW-1185">Reference proteome</keyword>
<dbReference type="InterPro" id="IPR043132">
    <property type="entry name" value="BCAT-like_C"/>
</dbReference>
<evidence type="ECO:0000313" key="1">
    <source>
        <dbReference type="EMBL" id="ACV05547.1"/>
    </source>
</evidence>
<keyword evidence="1" id="KW-0032">Aminotransferase</keyword>
<dbReference type="Pfam" id="PF01063">
    <property type="entry name" value="Aminotran_4"/>
    <property type="match status" value="1"/>
</dbReference>
<proteinExistence type="predicted"/>
<dbReference type="InterPro" id="IPR001544">
    <property type="entry name" value="Aminotrans_IV"/>
</dbReference>